<dbReference type="AlphaFoldDB" id="A0A410DY15"/>
<organism evidence="2 3">
    <name type="scientific">Clostridium manihotivorum</name>
    <dbReference type="NCBI Taxonomy" id="2320868"/>
    <lineage>
        <taxon>Bacteria</taxon>
        <taxon>Bacillati</taxon>
        <taxon>Bacillota</taxon>
        <taxon>Clostridia</taxon>
        <taxon>Eubacteriales</taxon>
        <taxon>Clostridiaceae</taxon>
        <taxon>Clostridium</taxon>
    </lineage>
</organism>
<gene>
    <name evidence="2" type="ORF">C1I91_21295</name>
</gene>
<dbReference type="EMBL" id="CP025746">
    <property type="protein sequence ID" value="QAA33957.1"/>
    <property type="molecule type" value="Genomic_DNA"/>
</dbReference>
<dbReference type="InterPro" id="IPR036388">
    <property type="entry name" value="WH-like_DNA-bd_sf"/>
</dbReference>
<evidence type="ECO:0000259" key="1">
    <source>
        <dbReference type="Pfam" id="PF09860"/>
    </source>
</evidence>
<dbReference type="RefSeq" id="WP_128214677.1">
    <property type="nucleotide sequence ID" value="NZ_CP025746.1"/>
</dbReference>
<dbReference type="InterPro" id="IPR016032">
    <property type="entry name" value="Sig_transdc_resp-reg_C-effctor"/>
</dbReference>
<evidence type="ECO:0000313" key="2">
    <source>
        <dbReference type="EMBL" id="QAA33957.1"/>
    </source>
</evidence>
<proteinExistence type="predicted"/>
<reference evidence="2 3" key="1">
    <citation type="submission" date="2018-01" db="EMBL/GenBank/DDBJ databases">
        <title>Genome Sequencing and Assembly of Anaerobacter polyendosporus strain CT4.</title>
        <authorList>
            <person name="Tachaapaikoon C."/>
            <person name="Sutheeworapong S."/>
            <person name="Jenjaroenpun P."/>
            <person name="Wongsurawat T."/>
            <person name="Nookeaw I."/>
            <person name="Cheawchanlertfa P."/>
            <person name="Kosugi A."/>
            <person name="Cheevadhanarak S."/>
            <person name="Ratanakhanokchai K."/>
        </authorList>
    </citation>
    <scope>NUCLEOTIDE SEQUENCE [LARGE SCALE GENOMIC DNA]</scope>
    <source>
        <strain evidence="2 3">CT4</strain>
    </source>
</reference>
<dbReference type="SUPFAM" id="SSF46894">
    <property type="entry name" value="C-terminal effector domain of the bipartite response regulators"/>
    <property type="match status" value="1"/>
</dbReference>
<keyword evidence="3" id="KW-1185">Reference proteome</keyword>
<dbReference type="InterPro" id="IPR018656">
    <property type="entry name" value="DUF2087"/>
</dbReference>
<dbReference type="Proteomes" id="UP000286268">
    <property type="component" value="Chromosome"/>
</dbReference>
<sequence>MGKDYLFDFSLEVIEKGFFYDEKNKHYKCLICESTFEKGRVYKIGEEFYDAEKSCEKHINEVHGEMFDFLIDRNKKITGLSDNMKEFIKLSHQGLNDKEIGTNMGLSASTVRSYRFKLKEKELQAKALLAILDLMKNNSQEVEDKEMSKLVNAHLSATTLDDRYNITEEERREVLKNYFDNNGALKVFPSKEKKKLAVLSQIVTNFSRDKKYTEKEVNGVLMRIFDDYATIRRCLIEYGFLDRTKDCSYYWVKQ</sequence>
<dbReference type="OrthoDB" id="9789954at2"/>
<dbReference type="GO" id="GO:0006355">
    <property type="term" value="P:regulation of DNA-templated transcription"/>
    <property type="evidence" value="ECO:0007669"/>
    <property type="project" value="InterPro"/>
</dbReference>
<evidence type="ECO:0000313" key="3">
    <source>
        <dbReference type="Proteomes" id="UP000286268"/>
    </source>
</evidence>
<protein>
    <submittedName>
        <fullName evidence="2">Transcriptional regulator</fullName>
    </submittedName>
</protein>
<accession>A0A410DY15</accession>
<dbReference type="Pfam" id="PF09860">
    <property type="entry name" value="DUF2087"/>
    <property type="match status" value="1"/>
</dbReference>
<dbReference type="Gene3D" id="1.10.10.10">
    <property type="entry name" value="Winged helix-like DNA-binding domain superfamily/Winged helix DNA-binding domain"/>
    <property type="match status" value="1"/>
</dbReference>
<name>A0A410DY15_9CLOT</name>
<dbReference type="GO" id="GO:0003677">
    <property type="term" value="F:DNA binding"/>
    <property type="evidence" value="ECO:0007669"/>
    <property type="project" value="InterPro"/>
</dbReference>
<feature type="domain" description="DUF2087" evidence="1">
    <location>
        <begin position="185"/>
        <end position="252"/>
    </location>
</feature>
<dbReference type="KEGG" id="cmah:C1I91_21295"/>